<dbReference type="InterPro" id="IPR029033">
    <property type="entry name" value="His_PPase_superfam"/>
</dbReference>
<feature type="binding site" evidence="2">
    <location>
        <begin position="8"/>
        <end position="15"/>
    </location>
    <ligand>
        <name>substrate</name>
    </ligand>
</feature>
<dbReference type="InterPro" id="IPR013078">
    <property type="entry name" value="His_Pase_superF_clade-1"/>
</dbReference>
<dbReference type="GO" id="GO:0016791">
    <property type="term" value="F:phosphatase activity"/>
    <property type="evidence" value="ECO:0007669"/>
    <property type="project" value="TreeGrafter"/>
</dbReference>
<organism evidence="3 4">
    <name type="scientific">Salicibibacter kimchii</name>
    <dbReference type="NCBI Taxonomy" id="2099786"/>
    <lineage>
        <taxon>Bacteria</taxon>
        <taxon>Bacillati</taxon>
        <taxon>Bacillota</taxon>
        <taxon>Bacilli</taxon>
        <taxon>Bacillales</taxon>
        <taxon>Bacillaceae</taxon>
        <taxon>Salicibibacter</taxon>
    </lineage>
</organism>
<dbReference type="CDD" id="cd07067">
    <property type="entry name" value="HP_PGM_like"/>
    <property type="match status" value="1"/>
</dbReference>
<gene>
    <name evidence="3" type="ORF">DT065_17000</name>
</gene>
<dbReference type="RefSeq" id="WP_114375410.1">
    <property type="nucleotide sequence ID" value="NZ_CP031092.1"/>
</dbReference>
<dbReference type="EMBL" id="CP031092">
    <property type="protein sequence ID" value="AXF57515.1"/>
    <property type="molecule type" value="Genomic_DNA"/>
</dbReference>
<dbReference type="InterPro" id="IPR050275">
    <property type="entry name" value="PGM_Phosphatase"/>
</dbReference>
<protein>
    <submittedName>
        <fullName evidence="3">Histidine phosphatase family protein</fullName>
    </submittedName>
</protein>
<keyword evidence="4" id="KW-1185">Reference proteome</keyword>
<dbReference type="Gene3D" id="3.40.50.1240">
    <property type="entry name" value="Phosphoglycerate mutase-like"/>
    <property type="match status" value="1"/>
</dbReference>
<feature type="binding site" evidence="2">
    <location>
        <position position="59"/>
    </location>
    <ligand>
        <name>substrate</name>
    </ligand>
</feature>
<dbReference type="SMART" id="SM00855">
    <property type="entry name" value="PGAM"/>
    <property type="match status" value="1"/>
</dbReference>
<accession>A0A345C2T4</accession>
<dbReference type="Pfam" id="PF00300">
    <property type="entry name" value="His_Phos_1"/>
    <property type="match status" value="1"/>
</dbReference>
<dbReference type="GO" id="GO:0005737">
    <property type="term" value="C:cytoplasm"/>
    <property type="evidence" value="ECO:0007669"/>
    <property type="project" value="TreeGrafter"/>
</dbReference>
<sequence length="192" mass="21919">MTTFGLIRHGITDWNENGRAQGITDIPLNVTGKQQASALANRLFLEEKWDMIVASDLSRAMETAEIIAAKLKLPVSHDTRIREMDCGEIEGTTEDERVEKWGSDWRQLDLGIETAEELSQRGYEFLEETAAKNENKRVLIVSHGGLITRTIQRLMPETFPITRLENTSVTNLRKWENNWDCTLYNCTKHLGV</sequence>
<name>A0A345C2T4_9BACI</name>
<dbReference type="PANTHER" id="PTHR48100:SF1">
    <property type="entry name" value="HISTIDINE PHOSPHATASE FAMILY PROTEIN-RELATED"/>
    <property type="match status" value="1"/>
</dbReference>
<feature type="active site" description="Proton donor/acceptor" evidence="1">
    <location>
        <position position="83"/>
    </location>
</feature>
<proteinExistence type="predicted"/>
<evidence type="ECO:0000256" key="1">
    <source>
        <dbReference type="PIRSR" id="PIRSR613078-1"/>
    </source>
</evidence>
<dbReference type="PANTHER" id="PTHR48100">
    <property type="entry name" value="BROAD-SPECIFICITY PHOSPHATASE YOR283W-RELATED"/>
    <property type="match status" value="1"/>
</dbReference>
<evidence type="ECO:0000256" key="2">
    <source>
        <dbReference type="PIRSR" id="PIRSR613078-2"/>
    </source>
</evidence>
<evidence type="ECO:0000313" key="3">
    <source>
        <dbReference type="EMBL" id="AXF57515.1"/>
    </source>
</evidence>
<reference evidence="3 4" key="1">
    <citation type="journal article" date="2018" name="J. Microbiol.">
        <title>Salicibibacter kimchii gen. nov., sp. nov., a moderately halophilic and alkalitolerant bacterium in the family Bacillaceae, isolated from kimchi.</title>
        <authorList>
            <person name="Jang J.Y."/>
            <person name="Oh Y.J."/>
            <person name="Lim S.K."/>
            <person name="Park H.K."/>
            <person name="Lee C."/>
            <person name="Kim J.Y."/>
            <person name="Lee M.A."/>
            <person name="Choi H.J."/>
        </authorList>
    </citation>
    <scope>NUCLEOTIDE SEQUENCE [LARGE SCALE GENOMIC DNA]</scope>
    <source>
        <strain evidence="3 4">NKC1-1</strain>
    </source>
</reference>
<dbReference type="KEGG" id="rue:DT065_17000"/>
<dbReference type="SUPFAM" id="SSF53254">
    <property type="entry name" value="Phosphoglycerate mutase-like"/>
    <property type="match status" value="1"/>
</dbReference>
<evidence type="ECO:0000313" key="4">
    <source>
        <dbReference type="Proteomes" id="UP000252100"/>
    </source>
</evidence>
<dbReference type="Proteomes" id="UP000252100">
    <property type="component" value="Chromosome"/>
</dbReference>
<feature type="active site" description="Tele-phosphohistidine intermediate" evidence="1">
    <location>
        <position position="9"/>
    </location>
</feature>
<dbReference type="AlphaFoldDB" id="A0A345C2T4"/>
<dbReference type="OrthoDB" id="9783269at2"/>